<dbReference type="Proteomes" id="UP000318055">
    <property type="component" value="Chromosome"/>
</dbReference>
<dbReference type="SUPFAM" id="SSF88946">
    <property type="entry name" value="Sigma2 domain of RNA polymerase sigma factors"/>
    <property type="match status" value="1"/>
</dbReference>
<dbReference type="SUPFAM" id="SSF88659">
    <property type="entry name" value="Sigma3 and sigma4 domains of RNA polymerase sigma factors"/>
    <property type="match status" value="1"/>
</dbReference>
<sequence>MIRSFLVASRTETARSPDVETRTSQSPFSAPRRPGGYRMPVLLPQIDQSPGELPEQEWDKVSSVLTRYVRARTRNPVIVEDVVQETLTRLIQQLQVQKPVSIFALGFRIAGNLLVDQHRQEKRLTGEPEQELVSQAPLPDRVISARQELVVLSEALAAMPPLRREVVVRRRLDGQSCAAIAKDLDLSLKAVEKHITRGLADLHKAIALSRDAEAANP</sequence>
<evidence type="ECO:0000259" key="6">
    <source>
        <dbReference type="Pfam" id="PF04542"/>
    </source>
</evidence>
<dbReference type="Gene3D" id="1.10.1740.10">
    <property type="match status" value="1"/>
</dbReference>
<feature type="compositionally biased region" description="Basic and acidic residues" evidence="5">
    <location>
        <begin position="12"/>
        <end position="21"/>
    </location>
</feature>
<dbReference type="GO" id="GO:0016987">
    <property type="term" value="F:sigma factor activity"/>
    <property type="evidence" value="ECO:0007669"/>
    <property type="project" value="UniProtKB-KW"/>
</dbReference>
<comment type="similarity">
    <text evidence="1">Belongs to the sigma-70 factor family. ECF subfamily.</text>
</comment>
<feature type="region of interest" description="Disordered" evidence="5">
    <location>
        <begin position="1"/>
        <end position="37"/>
    </location>
</feature>
<dbReference type="InterPro" id="IPR039425">
    <property type="entry name" value="RNA_pol_sigma-70-like"/>
</dbReference>
<keyword evidence="4" id="KW-0804">Transcription</keyword>
<dbReference type="InterPro" id="IPR013324">
    <property type="entry name" value="RNA_pol_sigma_r3/r4-like"/>
</dbReference>
<dbReference type="EMBL" id="CP042239">
    <property type="protein sequence ID" value="QDX26938.1"/>
    <property type="molecule type" value="Genomic_DNA"/>
</dbReference>
<evidence type="ECO:0000256" key="2">
    <source>
        <dbReference type="ARBA" id="ARBA00023015"/>
    </source>
</evidence>
<evidence type="ECO:0000256" key="3">
    <source>
        <dbReference type="ARBA" id="ARBA00023082"/>
    </source>
</evidence>
<evidence type="ECO:0000256" key="5">
    <source>
        <dbReference type="SAM" id="MobiDB-lite"/>
    </source>
</evidence>
<dbReference type="OrthoDB" id="7268940at2"/>
<dbReference type="InterPro" id="IPR007627">
    <property type="entry name" value="RNA_pol_sigma70_r2"/>
</dbReference>
<dbReference type="Pfam" id="PF04542">
    <property type="entry name" value="Sigma70_r2"/>
    <property type="match status" value="1"/>
</dbReference>
<proteinExistence type="inferred from homology"/>
<evidence type="ECO:0000256" key="4">
    <source>
        <dbReference type="ARBA" id="ARBA00023163"/>
    </source>
</evidence>
<evidence type="ECO:0000259" key="7">
    <source>
        <dbReference type="Pfam" id="PF08281"/>
    </source>
</evidence>
<evidence type="ECO:0000313" key="8">
    <source>
        <dbReference type="EMBL" id="QDX26938.1"/>
    </source>
</evidence>
<feature type="domain" description="RNA polymerase sigma factor 70 region 4 type 2" evidence="7">
    <location>
        <begin position="152"/>
        <end position="202"/>
    </location>
</feature>
<keyword evidence="9" id="KW-1185">Reference proteome</keyword>
<dbReference type="GO" id="GO:0006352">
    <property type="term" value="P:DNA-templated transcription initiation"/>
    <property type="evidence" value="ECO:0007669"/>
    <property type="project" value="InterPro"/>
</dbReference>
<dbReference type="Gene3D" id="1.10.10.10">
    <property type="entry name" value="Winged helix-like DNA-binding domain superfamily/Winged helix DNA-binding domain"/>
    <property type="match status" value="1"/>
</dbReference>
<dbReference type="InterPro" id="IPR014284">
    <property type="entry name" value="RNA_pol_sigma-70_dom"/>
</dbReference>
<reference evidence="8 9" key="1">
    <citation type="submission" date="2019-07" db="EMBL/GenBank/DDBJ databases">
        <title>Sphingomonas alkalisoli sp. nov., isolated from rhizosphere soil of Suaedae salsa.</title>
        <authorList>
            <person name="Zhang H."/>
            <person name="Xu L."/>
            <person name="Zhang J.-X."/>
            <person name="Sun J.-Q."/>
        </authorList>
    </citation>
    <scope>NUCLEOTIDE SEQUENCE [LARGE SCALE GENOMIC DNA]</scope>
    <source>
        <strain evidence="8 9">XS-10</strain>
    </source>
</reference>
<protein>
    <submittedName>
        <fullName evidence="8">RNA polymerase sigma factor</fullName>
    </submittedName>
</protein>
<dbReference type="KEGG" id="ssua:FPZ54_13610"/>
<dbReference type="GO" id="GO:0003677">
    <property type="term" value="F:DNA binding"/>
    <property type="evidence" value="ECO:0007669"/>
    <property type="project" value="InterPro"/>
</dbReference>
<dbReference type="Pfam" id="PF08281">
    <property type="entry name" value="Sigma70_r4_2"/>
    <property type="match status" value="1"/>
</dbReference>
<accession>A0A518RHJ3</accession>
<dbReference type="PANTHER" id="PTHR43133:SF63">
    <property type="entry name" value="RNA POLYMERASE SIGMA FACTOR FECI-RELATED"/>
    <property type="match status" value="1"/>
</dbReference>
<dbReference type="InterPro" id="IPR013249">
    <property type="entry name" value="RNA_pol_sigma70_r4_t2"/>
</dbReference>
<dbReference type="InterPro" id="IPR036388">
    <property type="entry name" value="WH-like_DNA-bd_sf"/>
</dbReference>
<gene>
    <name evidence="8" type="ORF">FPZ54_13610</name>
</gene>
<dbReference type="NCBIfam" id="TIGR02937">
    <property type="entry name" value="sigma70-ECF"/>
    <property type="match status" value="1"/>
</dbReference>
<organism evidence="8 9">
    <name type="scientific">Sphingomonas suaedae</name>
    <dbReference type="NCBI Taxonomy" id="2599297"/>
    <lineage>
        <taxon>Bacteria</taxon>
        <taxon>Pseudomonadati</taxon>
        <taxon>Pseudomonadota</taxon>
        <taxon>Alphaproteobacteria</taxon>
        <taxon>Sphingomonadales</taxon>
        <taxon>Sphingomonadaceae</taxon>
        <taxon>Sphingomonas</taxon>
    </lineage>
</organism>
<evidence type="ECO:0000313" key="9">
    <source>
        <dbReference type="Proteomes" id="UP000318055"/>
    </source>
</evidence>
<dbReference type="PANTHER" id="PTHR43133">
    <property type="entry name" value="RNA POLYMERASE ECF-TYPE SIGMA FACTO"/>
    <property type="match status" value="1"/>
</dbReference>
<keyword evidence="3" id="KW-0731">Sigma factor</keyword>
<name>A0A518RHJ3_9SPHN</name>
<keyword evidence="2" id="KW-0805">Transcription regulation</keyword>
<feature type="domain" description="RNA polymerase sigma-70 region 2" evidence="6">
    <location>
        <begin position="64"/>
        <end position="123"/>
    </location>
</feature>
<evidence type="ECO:0000256" key="1">
    <source>
        <dbReference type="ARBA" id="ARBA00010641"/>
    </source>
</evidence>
<dbReference type="AlphaFoldDB" id="A0A518RHJ3"/>
<dbReference type="InterPro" id="IPR013325">
    <property type="entry name" value="RNA_pol_sigma_r2"/>
</dbReference>